<evidence type="ECO:0000313" key="8">
    <source>
        <dbReference type="Proteomes" id="UP000245926"/>
    </source>
</evidence>
<keyword evidence="2" id="KW-0479">Metal-binding</keyword>
<evidence type="ECO:0000256" key="3">
    <source>
        <dbReference type="ARBA" id="ARBA00022801"/>
    </source>
</evidence>
<dbReference type="Proteomes" id="UP000245926">
    <property type="component" value="Chromosome"/>
</dbReference>
<dbReference type="SUPFAM" id="SSF56281">
    <property type="entry name" value="Metallo-hydrolase/oxidoreductase"/>
    <property type="match status" value="1"/>
</dbReference>
<evidence type="ECO:0000259" key="6">
    <source>
        <dbReference type="SMART" id="SM00849"/>
    </source>
</evidence>
<dbReference type="OrthoDB" id="9773738at2"/>
<keyword evidence="5" id="KW-0732">Signal</keyword>
<dbReference type="InterPro" id="IPR006311">
    <property type="entry name" value="TAT_signal"/>
</dbReference>
<keyword evidence="4" id="KW-0862">Zinc</keyword>
<dbReference type="Gene3D" id="3.60.15.10">
    <property type="entry name" value="Ribonuclease Z/Hydroxyacylglutathione hydrolase-like"/>
    <property type="match status" value="1"/>
</dbReference>
<dbReference type="Pfam" id="PF00753">
    <property type="entry name" value="Lactamase_B"/>
    <property type="match status" value="1"/>
</dbReference>
<dbReference type="PROSITE" id="PS51318">
    <property type="entry name" value="TAT"/>
    <property type="match status" value="1"/>
</dbReference>
<gene>
    <name evidence="7" type="ORF">DK389_17025</name>
</gene>
<dbReference type="CDD" id="cd07720">
    <property type="entry name" value="OPHC2-like_MBL-fold"/>
    <property type="match status" value="1"/>
</dbReference>
<dbReference type="EMBL" id="CP029550">
    <property type="protein sequence ID" value="AWN41888.1"/>
    <property type="molecule type" value="Genomic_DNA"/>
</dbReference>
<feature type="chain" id="PRO_5016070572" evidence="5">
    <location>
        <begin position="28"/>
        <end position="325"/>
    </location>
</feature>
<sequence>MNGPTRRQLAAAALGAAAMARTPDAAAADAAGCSAEGIYRFRLGRFAVTMLLDASPLIEGPWPIVGEGRQRAEMAALMRENRLPPDRFRPGFTPVLVETGRQRVLFDTGNGAVGFVPRPAGGRLRERLMRAGCAPDTIDLVVLTHCHTDHIGGLMEAGMCVFPNARIIVGASEHAFWSMDAPLAAPPESNELTSALMFRSHLLPLRGRTELITAGAEVIPGITALAAGGHTPGHLAFHVESEGRRLLIWGDCAHHEVASLARPDWHALFDMDKDAGAATRRRIYDMAASEDLVIAGYHTSFPSLGYVVRAGAAYRWIPVTYQLEL</sequence>
<dbReference type="AlphaFoldDB" id="A0A2U8W8F6"/>
<evidence type="ECO:0000256" key="2">
    <source>
        <dbReference type="ARBA" id="ARBA00022723"/>
    </source>
</evidence>
<feature type="domain" description="Metallo-beta-lactamase" evidence="6">
    <location>
        <begin position="91"/>
        <end position="297"/>
    </location>
</feature>
<protein>
    <submittedName>
        <fullName evidence="7">MBL fold metallo-hydrolase</fullName>
    </submittedName>
</protein>
<keyword evidence="3 7" id="KW-0378">Hydrolase</keyword>
<dbReference type="SMART" id="SM00849">
    <property type="entry name" value="Lactamase_B"/>
    <property type="match status" value="1"/>
</dbReference>
<organism evidence="7 8">
    <name type="scientific">Methylobacterium durans</name>
    <dbReference type="NCBI Taxonomy" id="2202825"/>
    <lineage>
        <taxon>Bacteria</taxon>
        <taxon>Pseudomonadati</taxon>
        <taxon>Pseudomonadota</taxon>
        <taxon>Alphaproteobacteria</taxon>
        <taxon>Hyphomicrobiales</taxon>
        <taxon>Methylobacteriaceae</taxon>
        <taxon>Methylobacterium</taxon>
    </lineage>
</organism>
<evidence type="ECO:0000256" key="5">
    <source>
        <dbReference type="SAM" id="SignalP"/>
    </source>
</evidence>
<dbReference type="PANTHER" id="PTHR42978:SF6">
    <property type="entry name" value="QUORUM-QUENCHING LACTONASE YTNP-RELATED"/>
    <property type="match status" value="1"/>
</dbReference>
<evidence type="ECO:0000256" key="4">
    <source>
        <dbReference type="ARBA" id="ARBA00022833"/>
    </source>
</evidence>
<dbReference type="RefSeq" id="WP_109891326.1">
    <property type="nucleotide sequence ID" value="NZ_CP029550.1"/>
</dbReference>
<feature type="signal peptide" evidence="5">
    <location>
        <begin position="1"/>
        <end position="27"/>
    </location>
</feature>
<dbReference type="InterPro" id="IPR051013">
    <property type="entry name" value="MBL_superfamily_lactonases"/>
</dbReference>
<dbReference type="GO" id="GO:0046872">
    <property type="term" value="F:metal ion binding"/>
    <property type="evidence" value="ECO:0007669"/>
    <property type="project" value="UniProtKB-KW"/>
</dbReference>
<dbReference type="GO" id="GO:0016787">
    <property type="term" value="F:hydrolase activity"/>
    <property type="evidence" value="ECO:0007669"/>
    <property type="project" value="UniProtKB-KW"/>
</dbReference>
<dbReference type="InterPro" id="IPR001279">
    <property type="entry name" value="Metallo-B-lactamas"/>
</dbReference>
<dbReference type="KEGG" id="mets:DK389_17025"/>
<evidence type="ECO:0000313" key="7">
    <source>
        <dbReference type="EMBL" id="AWN41888.1"/>
    </source>
</evidence>
<comment type="similarity">
    <text evidence="1">Belongs to the metallo-beta-lactamase superfamily.</text>
</comment>
<keyword evidence="8" id="KW-1185">Reference proteome</keyword>
<dbReference type="PANTHER" id="PTHR42978">
    <property type="entry name" value="QUORUM-QUENCHING LACTONASE YTNP-RELATED-RELATED"/>
    <property type="match status" value="1"/>
</dbReference>
<dbReference type="InterPro" id="IPR036866">
    <property type="entry name" value="RibonucZ/Hydroxyglut_hydro"/>
</dbReference>
<name>A0A2U8W8F6_9HYPH</name>
<reference evidence="8" key="1">
    <citation type="submission" date="2018-05" db="EMBL/GenBank/DDBJ databases">
        <title>Complete Genome Sequence of Methylobacterium sp. 17SD2-17.</title>
        <authorList>
            <person name="Srinivasan S."/>
        </authorList>
    </citation>
    <scope>NUCLEOTIDE SEQUENCE [LARGE SCALE GENOMIC DNA]</scope>
    <source>
        <strain evidence="8">17SD2-17</strain>
    </source>
</reference>
<accession>A0A2U8W8F6</accession>
<proteinExistence type="inferred from homology"/>
<evidence type="ECO:0000256" key="1">
    <source>
        <dbReference type="ARBA" id="ARBA00007749"/>
    </source>
</evidence>